<dbReference type="RefSeq" id="WP_265506589.1">
    <property type="nucleotide sequence ID" value="NZ_JAOTBE010000014.1"/>
</dbReference>
<keyword evidence="4" id="KW-1185">Reference proteome</keyword>
<proteinExistence type="predicted"/>
<accession>A0ABV6CLE8</accession>
<evidence type="ECO:0000313" key="4">
    <source>
        <dbReference type="Proteomes" id="UP001589795"/>
    </source>
</evidence>
<dbReference type="EMBL" id="JBHLWQ010000137">
    <property type="protein sequence ID" value="MFC0201573.1"/>
    <property type="molecule type" value="Genomic_DNA"/>
</dbReference>
<dbReference type="Proteomes" id="UP001589795">
    <property type="component" value="Unassembled WGS sequence"/>
</dbReference>
<feature type="region of interest" description="Disordered" evidence="1">
    <location>
        <begin position="36"/>
        <end position="80"/>
    </location>
</feature>
<reference evidence="3 4" key="1">
    <citation type="submission" date="2024-09" db="EMBL/GenBank/DDBJ databases">
        <authorList>
            <person name="Sun Q."/>
            <person name="Mori K."/>
        </authorList>
    </citation>
    <scope>NUCLEOTIDE SEQUENCE [LARGE SCALE GENOMIC DNA]</scope>
    <source>
        <strain evidence="3 4">CCM 7904</strain>
    </source>
</reference>
<comment type="caution">
    <text evidence="3">The sequence shown here is derived from an EMBL/GenBank/DDBJ whole genome shotgun (WGS) entry which is preliminary data.</text>
</comment>
<evidence type="ECO:0000313" key="3">
    <source>
        <dbReference type="EMBL" id="MFC0201573.1"/>
    </source>
</evidence>
<name>A0ABV6CLE8_9RHOB</name>
<evidence type="ECO:0000256" key="2">
    <source>
        <dbReference type="SAM" id="SignalP"/>
    </source>
</evidence>
<evidence type="ECO:0000256" key="1">
    <source>
        <dbReference type="SAM" id="MobiDB-lite"/>
    </source>
</evidence>
<feature type="compositionally biased region" description="Low complexity" evidence="1">
    <location>
        <begin position="52"/>
        <end position="67"/>
    </location>
</feature>
<protein>
    <recommendedName>
        <fullName evidence="5">Secreted protein</fullName>
    </recommendedName>
</protein>
<keyword evidence="2" id="KW-0732">Signal</keyword>
<feature type="chain" id="PRO_5046083831" description="Secreted protein" evidence="2">
    <location>
        <begin position="20"/>
        <end position="154"/>
    </location>
</feature>
<feature type="signal peptide" evidence="2">
    <location>
        <begin position="1"/>
        <end position="19"/>
    </location>
</feature>
<gene>
    <name evidence="3" type="ORF">ACFFIZ_14965</name>
</gene>
<evidence type="ECO:0008006" key="5">
    <source>
        <dbReference type="Google" id="ProtNLM"/>
    </source>
</evidence>
<organism evidence="3 4">
    <name type="scientific">Paracoccus rhizosphaerae</name>
    <dbReference type="NCBI Taxonomy" id="1133347"/>
    <lineage>
        <taxon>Bacteria</taxon>
        <taxon>Pseudomonadati</taxon>
        <taxon>Pseudomonadota</taxon>
        <taxon>Alphaproteobacteria</taxon>
        <taxon>Rhodobacterales</taxon>
        <taxon>Paracoccaceae</taxon>
        <taxon>Paracoccus</taxon>
    </lineage>
</organism>
<sequence length="154" mass="15974">MSPSRLALLLLLAPAPALADAPLVVIDRTQLPFELGPGHPANSPARTANQPNAAANSSGNTANSPSAWENRPSNPANDGRLIFTADGEVRGYYAPSATGVLNVFNTAGRRIAYRPARGTSSLFSVQGTWCGTVDSTREGLVLAVTPECAALFGN</sequence>